<sequence>MCICDVCQKKEKKKEERAPKKIANNKVPVGDYCNASTPVHQYSDSKEIWPASRDQLEAAYEFIRECATAQKRTLIVPDVGADGLTSGVIMYLTLLRLGLNKKYLSVHLVQKGSNIHAEYERKAMALKKPSSWANSFETDELWKVVSGYHCSRIPTIAIMTYEICKQLNPDIDRKSGYGYLCAIGTYGKLGGSIKWTPPFPDMKEIFKKLSKTRINKCASFINARMLYELSTFNFQLSIAESYLARKTGTYDVLHRLDSIIPSFSIPEVNLGQQEADGKILVLKVESEAQIHPFLAERWAKIPRSEALEIVIVANYGYLSGKVDFSCRRAEFTQASDNTVNIIESLKAIANLDTTDLVERLRENFVRGFKKPGGIVNTAEFEELCDLMKLGEMPEWSEKFELRVAPTKES</sequence>
<dbReference type="InterPro" id="IPR038763">
    <property type="entry name" value="DHH_sf"/>
</dbReference>
<gene>
    <name evidence="1" type="ORF">SBOR_6714</name>
</gene>
<dbReference type="STRING" id="1432307.W9CEE4"/>
<dbReference type="EMBL" id="AYSA01000351">
    <property type="protein sequence ID" value="ESZ92905.1"/>
    <property type="molecule type" value="Genomic_DNA"/>
</dbReference>
<dbReference type="OrthoDB" id="284473at2759"/>
<evidence type="ECO:0000313" key="1">
    <source>
        <dbReference type="EMBL" id="ESZ92905.1"/>
    </source>
</evidence>
<organism evidence="1 2">
    <name type="scientific">Sclerotinia borealis (strain F-4128)</name>
    <dbReference type="NCBI Taxonomy" id="1432307"/>
    <lineage>
        <taxon>Eukaryota</taxon>
        <taxon>Fungi</taxon>
        <taxon>Dikarya</taxon>
        <taxon>Ascomycota</taxon>
        <taxon>Pezizomycotina</taxon>
        <taxon>Leotiomycetes</taxon>
        <taxon>Helotiales</taxon>
        <taxon>Sclerotiniaceae</taxon>
        <taxon>Sclerotinia</taxon>
    </lineage>
</organism>
<name>W9CEE4_SCLBF</name>
<dbReference type="InterPro" id="IPR051673">
    <property type="entry name" value="SSDNA_exonuclease_RecJ"/>
</dbReference>
<reference evidence="1 2" key="1">
    <citation type="journal article" date="2014" name="Genome Announc.">
        <title>Draft genome sequence of Sclerotinia borealis, a psychrophilic plant pathogenic fungus.</title>
        <authorList>
            <person name="Mardanov A.V."/>
            <person name="Beletsky A.V."/>
            <person name="Kadnikov V.V."/>
            <person name="Ignatov A.N."/>
            <person name="Ravin N.V."/>
        </authorList>
    </citation>
    <scope>NUCLEOTIDE SEQUENCE [LARGE SCALE GENOMIC DNA]</scope>
    <source>
        <strain evidence="2">F-4157</strain>
    </source>
</reference>
<protein>
    <submittedName>
        <fullName evidence="1">Uncharacterized protein</fullName>
    </submittedName>
</protein>
<accession>W9CEE4</accession>
<evidence type="ECO:0000313" key="2">
    <source>
        <dbReference type="Proteomes" id="UP000019487"/>
    </source>
</evidence>
<dbReference type="Gene3D" id="3.90.1640.30">
    <property type="match status" value="1"/>
</dbReference>
<dbReference type="PANTHER" id="PTHR30255:SF2">
    <property type="entry name" value="SINGLE-STRANDED-DNA-SPECIFIC EXONUCLEASE RECJ"/>
    <property type="match status" value="1"/>
</dbReference>
<dbReference type="SUPFAM" id="SSF64182">
    <property type="entry name" value="DHH phosphoesterases"/>
    <property type="match status" value="1"/>
</dbReference>
<dbReference type="PANTHER" id="PTHR30255">
    <property type="entry name" value="SINGLE-STRANDED-DNA-SPECIFIC EXONUCLEASE RECJ"/>
    <property type="match status" value="1"/>
</dbReference>
<keyword evidence="2" id="KW-1185">Reference proteome</keyword>
<proteinExistence type="predicted"/>
<dbReference type="HOGENOM" id="CLU_034130_1_0_1"/>
<dbReference type="AlphaFoldDB" id="W9CEE4"/>
<dbReference type="Proteomes" id="UP000019487">
    <property type="component" value="Unassembled WGS sequence"/>
</dbReference>
<comment type="caution">
    <text evidence="1">The sequence shown here is derived from an EMBL/GenBank/DDBJ whole genome shotgun (WGS) entry which is preliminary data.</text>
</comment>